<evidence type="ECO:0000313" key="3">
    <source>
        <dbReference type="Proteomes" id="UP001187734"/>
    </source>
</evidence>
<proteinExistence type="predicted"/>
<evidence type="ECO:0000256" key="1">
    <source>
        <dbReference type="SAM" id="MobiDB-lite"/>
    </source>
</evidence>
<feature type="compositionally biased region" description="Polar residues" evidence="1">
    <location>
        <begin position="212"/>
        <end position="224"/>
    </location>
</feature>
<feature type="region of interest" description="Disordered" evidence="1">
    <location>
        <begin position="1"/>
        <end position="32"/>
    </location>
</feature>
<dbReference type="AlphaFoldDB" id="A0AAE8SML6"/>
<dbReference type="EMBL" id="ONZP01000455">
    <property type="protein sequence ID" value="SPJ85273.1"/>
    <property type="molecule type" value="Genomic_DNA"/>
</dbReference>
<organism evidence="2 3">
    <name type="scientific">Fusarium torulosum</name>
    <dbReference type="NCBI Taxonomy" id="33205"/>
    <lineage>
        <taxon>Eukaryota</taxon>
        <taxon>Fungi</taxon>
        <taxon>Dikarya</taxon>
        <taxon>Ascomycota</taxon>
        <taxon>Pezizomycotina</taxon>
        <taxon>Sordariomycetes</taxon>
        <taxon>Hypocreomycetidae</taxon>
        <taxon>Hypocreales</taxon>
        <taxon>Nectriaceae</taxon>
        <taxon>Fusarium</taxon>
    </lineage>
</organism>
<feature type="region of interest" description="Disordered" evidence="1">
    <location>
        <begin position="277"/>
        <end position="296"/>
    </location>
</feature>
<comment type="caution">
    <text evidence="2">The sequence shown here is derived from an EMBL/GenBank/DDBJ whole genome shotgun (WGS) entry which is preliminary data.</text>
</comment>
<evidence type="ECO:0000313" key="2">
    <source>
        <dbReference type="EMBL" id="SPJ85273.1"/>
    </source>
</evidence>
<gene>
    <name evidence="2" type="ORF">FTOL_11054</name>
</gene>
<sequence>MSRREVIRYSESSEDEDYENPRSNDGQTGYYDYHGEEKLRKSLAKVARLHEGIRRKAAAISSVRRLPSPGRTTASHEPARARESYSSDEVSGEDDEVIEANGRTYVFDGNEIRLDQKYVGGHNRPGHSTSSKLRRHGPRSLSDVCNKDTISKDNTVGNQAQMDELLATFGKKVLGTHCHELPDTGYTFGLLSPVEEGDAKPGRNTTRRKTPTGIQRRQRQQLTQDEYGDEADADLRDTDPASIPEAYEDKANMAFDYIQAARARVARVATDQYAKAEKDLESDNDSSHSEFGAEFDDIGDYDSEYISDDEFQRPITVRSRERRIPAARPS</sequence>
<accession>A0AAE8SML6</accession>
<name>A0AAE8SML6_9HYPO</name>
<protein>
    <submittedName>
        <fullName evidence="2">Uncharacterized protein</fullName>
    </submittedName>
</protein>
<feature type="region of interest" description="Disordered" evidence="1">
    <location>
        <begin position="117"/>
        <end position="148"/>
    </location>
</feature>
<dbReference type="Proteomes" id="UP001187734">
    <property type="component" value="Unassembled WGS sequence"/>
</dbReference>
<feature type="compositionally biased region" description="Basic and acidic residues" evidence="1">
    <location>
        <begin position="277"/>
        <end position="288"/>
    </location>
</feature>
<keyword evidence="3" id="KW-1185">Reference proteome</keyword>
<feature type="region of interest" description="Disordered" evidence="1">
    <location>
        <begin position="54"/>
        <end position="95"/>
    </location>
</feature>
<feature type="region of interest" description="Disordered" evidence="1">
    <location>
        <begin position="192"/>
        <end position="241"/>
    </location>
</feature>
<reference evidence="2" key="1">
    <citation type="submission" date="2018-03" db="EMBL/GenBank/DDBJ databases">
        <authorList>
            <person name="Guldener U."/>
        </authorList>
    </citation>
    <scope>NUCLEOTIDE SEQUENCE</scope>
</reference>